<keyword evidence="2 7" id="KW-0238">DNA-binding</keyword>
<evidence type="ECO:0000313" key="8">
    <source>
        <dbReference type="Proteomes" id="UP001519332"/>
    </source>
</evidence>
<dbReference type="RefSeq" id="WP_209646061.1">
    <property type="nucleotide sequence ID" value="NZ_JAGINW010000001.1"/>
</dbReference>
<keyword evidence="1" id="KW-0805">Transcription regulation</keyword>
<name>A0ABS4TXU2_9PSEU</name>
<dbReference type="SUPFAM" id="SSF46785">
    <property type="entry name" value="Winged helix' DNA-binding domain"/>
    <property type="match status" value="1"/>
</dbReference>
<comment type="caution">
    <text evidence="7">The sequence shown here is derived from an EMBL/GenBank/DDBJ whole genome shotgun (WGS) entry which is preliminary data.</text>
</comment>
<dbReference type="SUPFAM" id="SSF55781">
    <property type="entry name" value="GAF domain-like"/>
    <property type="match status" value="1"/>
</dbReference>
<dbReference type="EMBL" id="JAGINW010000001">
    <property type="protein sequence ID" value="MBP2329223.1"/>
    <property type="molecule type" value="Genomic_DNA"/>
</dbReference>
<dbReference type="PANTHER" id="PTHR30136">
    <property type="entry name" value="HELIX-TURN-HELIX TRANSCRIPTIONAL REGULATOR, ICLR FAMILY"/>
    <property type="match status" value="1"/>
</dbReference>
<evidence type="ECO:0000256" key="1">
    <source>
        <dbReference type="ARBA" id="ARBA00023015"/>
    </source>
</evidence>
<sequence>MTLEVLQTATGHETTIGGSHRDAGTTNTVNRAIALLNSFEPEDPRLNLTQLAERTGLSKSTALRMLNTLRGAGLVARSGNTYTLGERLVMLAAIASGAGESGPTEQLRETAMPFLQDLFATTGQTVHLAVLEGTDVLYLEKLFGHRRTKTPSRVGARCPAISTAVGKAILAHSSGVVLDNVTRNLRPITAYTLASPPAVIHALRRVQNEGFALDNQEAAIGLTCGAAPILTRRDGCVAAVSVAGSLTDFDPRRAAPAIRRTAVNIGLALDAAQVDPSQGSIIKACSA</sequence>
<accession>A0ABS4TXU2</accession>
<evidence type="ECO:0000259" key="5">
    <source>
        <dbReference type="PROSITE" id="PS51077"/>
    </source>
</evidence>
<keyword evidence="3" id="KW-0804">Transcription</keyword>
<proteinExistence type="predicted"/>
<organism evidence="7 8">
    <name type="scientific">Kibdelosporangium banguiense</name>
    <dbReference type="NCBI Taxonomy" id="1365924"/>
    <lineage>
        <taxon>Bacteria</taxon>
        <taxon>Bacillati</taxon>
        <taxon>Actinomycetota</taxon>
        <taxon>Actinomycetes</taxon>
        <taxon>Pseudonocardiales</taxon>
        <taxon>Pseudonocardiaceae</taxon>
        <taxon>Kibdelosporangium</taxon>
    </lineage>
</organism>
<keyword evidence="8" id="KW-1185">Reference proteome</keyword>
<evidence type="ECO:0000256" key="2">
    <source>
        <dbReference type="ARBA" id="ARBA00023125"/>
    </source>
</evidence>
<dbReference type="InterPro" id="IPR050707">
    <property type="entry name" value="HTH_MetabolicPath_Reg"/>
</dbReference>
<dbReference type="Pfam" id="PF01614">
    <property type="entry name" value="IclR_C"/>
    <property type="match status" value="1"/>
</dbReference>
<dbReference type="InterPro" id="IPR036390">
    <property type="entry name" value="WH_DNA-bd_sf"/>
</dbReference>
<dbReference type="PROSITE" id="PS51077">
    <property type="entry name" value="HTH_ICLR"/>
    <property type="match status" value="1"/>
</dbReference>
<dbReference type="PANTHER" id="PTHR30136:SF24">
    <property type="entry name" value="HTH-TYPE TRANSCRIPTIONAL REPRESSOR ALLR"/>
    <property type="match status" value="1"/>
</dbReference>
<dbReference type="InterPro" id="IPR014757">
    <property type="entry name" value="Tscrpt_reg_IclR_C"/>
</dbReference>
<feature type="domain" description="IclR-ED" evidence="6">
    <location>
        <begin position="87"/>
        <end position="271"/>
    </location>
</feature>
<feature type="compositionally biased region" description="Polar residues" evidence="4">
    <location>
        <begin position="1"/>
        <end position="17"/>
    </location>
</feature>
<reference evidence="7 8" key="1">
    <citation type="submission" date="2021-03" db="EMBL/GenBank/DDBJ databases">
        <title>Sequencing the genomes of 1000 actinobacteria strains.</title>
        <authorList>
            <person name="Klenk H.-P."/>
        </authorList>
    </citation>
    <scope>NUCLEOTIDE SEQUENCE [LARGE SCALE GENOMIC DNA]</scope>
    <source>
        <strain evidence="7 8">DSM 46670</strain>
    </source>
</reference>
<dbReference type="Proteomes" id="UP001519332">
    <property type="component" value="Unassembled WGS sequence"/>
</dbReference>
<dbReference type="PROSITE" id="PS51078">
    <property type="entry name" value="ICLR_ED"/>
    <property type="match status" value="1"/>
</dbReference>
<dbReference type="Pfam" id="PF09339">
    <property type="entry name" value="HTH_IclR"/>
    <property type="match status" value="1"/>
</dbReference>
<feature type="domain" description="HTH iclR-type" evidence="5">
    <location>
        <begin position="26"/>
        <end position="86"/>
    </location>
</feature>
<dbReference type="InterPro" id="IPR036388">
    <property type="entry name" value="WH-like_DNA-bd_sf"/>
</dbReference>
<dbReference type="InterPro" id="IPR029016">
    <property type="entry name" value="GAF-like_dom_sf"/>
</dbReference>
<evidence type="ECO:0000259" key="6">
    <source>
        <dbReference type="PROSITE" id="PS51078"/>
    </source>
</evidence>
<dbReference type="GO" id="GO:0003677">
    <property type="term" value="F:DNA binding"/>
    <property type="evidence" value="ECO:0007669"/>
    <property type="project" value="UniProtKB-KW"/>
</dbReference>
<gene>
    <name evidence="7" type="ORF">JOF56_009608</name>
</gene>
<dbReference type="Gene3D" id="3.30.450.40">
    <property type="match status" value="1"/>
</dbReference>
<evidence type="ECO:0000313" key="7">
    <source>
        <dbReference type="EMBL" id="MBP2329223.1"/>
    </source>
</evidence>
<dbReference type="SMART" id="SM00346">
    <property type="entry name" value="HTH_ICLR"/>
    <property type="match status" value="1"/>
</dbReference>
<feature type="region of interest" description="Disordered" evidence="4">
    <location>
        <begin position="1"/>
        <end position="24"/>
    </location>
</feature>
<dbReference type="InterPro" id="IPR005471">
    <property type="entry name" value="Tscrpt_reg_IclR_N"/>
</dbReference>
<evidence type="ECO:0000256" key="4">
    <source>
        <dbReference type="SAM" id="MobiDB-lite"/>
    </source>
</evidence>
<dbReference type="Gene3D" id="1.10.10.10">
    <property type="entry name" value="Winged helix-like DNA-binding domain superfamily/Winged helix DNA-binding domain"/>
    <property type="match status" value="1"/>
</dbReference>
<evidence type="ECO:0000256" key="3">
    <source>
        <dbReference type="ARBA" id="ARBA00023163"/>
    </source>
</evidence>
<protein>
    <submittedName>
        <fullName evidence="7">DNA-binding IclR family transcriptional regulator</fullName>
    </submittedName>
</protein>